<name>A0A7V4XSW4_9BACT</name>
<evidence type="ECO:0000313" key="4">
    <source>
        <dbReference type="EMBL" id="HGY94496.1"/>
    </source>
</evidence>
<proteinExistence type="predicted"/>
<protein>
    <submittedName>
        <fullName evidence="4">CRTAC1 family protein</fullName>
    </submittedName>
</protein>
<dbReference type="InterPro" id="IPR011519">
    <property type="entry name" value="UnbV_ASPIC"/>
</dbReference>
<dbReference type="Pfam" id="PF07593">
    <property type="entry name" value="UnbV_ASPIC"/>
    <property type="match status" value="1"/>
</dbReference>
<dbReference type="Gene3D" id="2.130.10.130">
    <property type="entry name" value="Integrin alpha, N-terminal"/>
    <property type="match status" value="2"/>
</dbReference>
<dbReference type="Pfam" id="PF13517">
    <property type="entry name" value="FG-GAP_3"/>
    <property type="match status" value="2"/>
</dbReference>
<dbReference type="PANTHER" id="PTHR16026">
    <property type="entry name" value="CARTILAGE ACIDIC PROTEIN 1"/>
    <property type="match status" value="1"/>
</dbReference>
<reference evidence="4" key="1">
    <citation type="journal article" date="2020" name="mSystems">
        <title>Genome- and Community-Level Interaction Insights into Carbon Utilization and Element Cycling Functions of Hydrothermarchaeota in Hydrothermal Sediment.</title>
        <authorList>
            <person name="Zhou Z."/>
            <person name="Liu Y."/>
            <person name="Xu W."/>
            <person name="Pan J."/>
            <person name="Luo Z.H."/>
            <person name="Li M."/>
        </authorList>
    </citation>
    <scope>NUCLEOTIDE SEQUENCE [LARGE SCALE GENOMIC DNA]</scope>
    <source>
        <strain evidence="4">SpSt-855</strain>
    </source>
</reference>
<comment type="caution">
    <text evidence="4">The sequence shown here is derived from an EMBL/GenBank/DDBJ whole genome shotgun (WGS) entry which is preliminary data.</text>
</comment>
<feature type="domain" description="ASPIC/UnbV" evidence="3">
    <location>
        <begin position="507"/>
        <end position="573"/>
    </location>
</feature>
<organism evidence="4">
    <name type="scientific">Acidobacterium capsulatum</name>
    <dbReference type="NCBI Taxonomy" id="33075"/>
    <lineage>
        <taxon>Bacteria</taxon>
        <taxon>Pseudomonadati</taxon>
        <taxon>Acidobacteriota</taxon>
        <taxon>Terriglobia</taxon>
        <taxon>Terriglobales</taxon>
        <taxon>Acidobacteriaceae</taxon>
        <taxon>Acidobacterium</taxon>
    </lineage>
</organism>
<feature type="signal peptide" evidence="2">
    <location>
        <begin position="1"/>
        <end position="26"/>
    </location>
</feature>
<feature type="chain" id="PRO_5031497001" evidence="2">
    <location>
        <begin position="27"/>
        <end position="595"/>
    </location>
</feature>
<keyword evidence="1 2" id="KW-0732">Signal</keyword>
<gene>
    <name evidence="4" type="ORF">ENW50_07415</name>
</gene>
<evidence type="ECO:0000256" key="2">
    <source>
        <dbReference type="SAM" id="SignalP"/>
    </source>
</evidence>
<dbReference type="InterPro" id="IPR027039">
    <property type="entry name" value="Crtac1"/>
</dbReference>
<evidence type="ECO:0000256" key="1">
    <source>
        <dbReference type="ARBA" id="ARBA00022729"/>
    </source>
</evidence>
<evidence type="ECO:0000259" key="3">
    <source>
        <dbReference type="Pfam" id="PF07593"/>
    </source>
</evidence>
<accession>A0A7V4XSW4</accession>
<dbReference type="SUPFAM" id="SSF69318">
    <property type="entry name" value="Integrin alpha N-terminal domain"/>
    <property type="match status" value="1"/>
</dbReference>
<sequence>MSRRLAWWFLCWSGALLLALPQSLPAQTPTVAAAQHKAESQPAHPYIPRLVDITASTGIHFVHNSSPDARYIVESMSGGVALIDYDRDGYPDIYFTNAPTVAQYLQGVPAYSALYHNNRNGTFTDVTKKSGLGNPCWAMGAAVGDYNNDGWPDLLVTCFGGVELFRNNGNGTFTNVTRQAGLASDHGWATGAAFGDYNNDGWDDLFVPHYVDLDLHDLPTLGSKPTCMYQGIAVQCGPRGLPGSPDNLYRNNGNGTFTDVSKEAGVSDPNHYFGLTGVWEDFYGDGKLDLIVANDGEPNYLYQNDGHGHFKEIGYASGLALNGDGYEQANMGVALGDYLHTGRLSVAITHFSGEYTTLFRNDGNFNFTDVSAQAGLVQATAPDVGWGDAFVDTNNNGWPDLFLVNGHVYPQVDSKNVGTHYKESKLLFLNEGNGKFFNASKLVGPAIQIPQVSRGLAVGDLFHDGHQEMVIENLVGGPMILRIDPNPKNHWISLQLAGSPAKGNLLALNARVQVIAGDLSQVQEVRSGGSYLSQNDLRLYFGLGKHARADKIIITWSDGEKETVSGLPADHYYSILQGVGVVPAARIAPRSPAKF</sequence>
<dbReference type="EMBL" id="DTKL01000043">
    <property type="protein sequence ID" value="HGY94496.1"/>
    <property type="molecule type" value="Genomic_DNA"/>
</dbReference>
<dbReference type="InterPro" id="IPR028994">
    <property type="entry name" value="Integrin_alpha_N"/>
</dbReference>
<dbReference type="AlphaFoldDB" id="A0A7V4XSW4"/>
<dbReference type="PANTHER" id="PTHR16026:SF0">
    <property type="entry name" value="CARTILAGE ACIDIC PROTEIN 1"/>
    <property type="match status" value="1"/>
</dbReference>
<dbReference type="InterPro" id="IPR013517">
    <property type="entry name" value="FG-GAP"/>
</dbReference>